<evidence type="ECO:0000259" key="2">
    <source>
        <dbReference type="Pfam" id="PF12697"/>
    </source>
</evidence>
<proteinExistence type="predicted"/>
<dbReference type="GO" id="GO:0016787">
    <property type="term" value="F:hydrolase activity"/>
    <property type="evidence" value="ECO:0007669"/>
    <property type="project" value="UniProtKB-KW"/>
</dbReference>
<name>A0ABT2WGZ5_9BACI</name>
<protein>
    <submittedName>
        <fullName evidence="3">Alpha/beta fold hydrolase</fullName>
    </submittedName>
</protein>
<dbReference type="Pfam" id="PF12697">
    <property type="entry name" value="Abhydrolase_6"/>
    <property type="match status" value="1"/>
</dbReference>
<accession>A0ABT2WGZ5</accession>
<dbReference type="InterPro" id="IPR050266">
    <property type="entry name" value="AB_hydrolase_sf"/>
</dbReference>
<dbReference type="PANTHER" id="PTHR43798">
    <property type="entry name" value="MONOACYLGLYCEROL LIPASE"/>
    <property type="match status" value="1"/>
</dbReference>
<dbReference type="Gene3D" id="3.40.50.1820">
    <property type="entry name" value="alpha/beta hydrolase"/>
    <property type="match status" value="1"/>
</dbReference>
<dbReference type="EMBL" id="JAOUSE010000033">
    <property type="protein sequence ID" value="MCU9594928.1"/>
    <property type="molecule type" value="Genomic_DNA"/>
</dbReference>
<dbReference type="RefSeq" id="WP_173658994.1">
    <property type="nucleotide sequence ID" value="NZ_JAOUSE010000033.1"/>
</dbReference>
<feature type="domain" description="AB hydrolase-1" evidence="2">
    <location>
        <begin position="5"/>
        <end position="207"/>
    </location>
</feature>
<comment type="caution">
    <text evidence="3">The sequence shown here is derived from an EMBL/GenBank/DDBJ whole genome shotgun (WGS) entry which is preliminary data.</text>
</comment>
<dbReference type="PIRSF" id="PIRSF017388">
    <property type="entry name" value="Esterase_lipase"/>
    <property type="match status" value="1"/>
</dbReference>
<dbReference type="InterPro" id="IPR000073">
    <property type="entry name" value="AB_hydrolase_1"/>
</dbReference>
<keyword evidence="4" id="KW-1185">Reference proteome</keyword>
<reference evidence="3 4" key="1">
    <citation type="submission" date="2022-10" db="EMBL/GenBank/DDBJ databases">
        <title>Description of Fervidibacillus gen. nov. in the family Fervidibacillaceae fam. nov. with two species, Fervidibacillus albus sp. nov., and Fervidibacillus halotolerans sp. nov., isolated from tidal flat sediments.</title>
        <authorList>
            <person name="Kwon K.K."/>
            <person name="Yang S.-H."/>
        </authorList>
    </citation>
    <scope>NUCLEOTIDE SEQUENCE [LARGE SCALE GENOMIC DNA]</scope>
    <source>
        <strain evidence="3 4">DSM 23332</strain>
    </source>
</reference>
<organism evidence="3 4">
    <name type="scientific">Pallidibacillus thermolactis</name>
    <dbReference type="NCBI Taxonomy" id="251051"/>
    <lineage>
        <taxon>Bacteria</taxon>
        <taxon>Bacillati</taxon>
        <taxon>Bacillota</taxon>
        <taxon>Bacilli</taxon>
        <taxon>Bacillales</taxon>
        <taxon>Bacillaceae</taxon>
        <taxon>Pallidibacillus</taxon>
    </lineage>
</organism>
<evidence type="ECO:0000313" key="4">
    <source>
        <dbReference type="Proteomes" id="UP001208656"/>
    </source>
</evidence>
<evidence type="ECO:0000256" key="1">
    <source>
        <dbReference type="ARBA" id="ARBA00022801"/>
    </source>
</evidence>
<dbReference type="InterPro" id="IPR029058">
    <property type="entry name" value="AB_hydrolase_fold"/>
</dbReference>
<dbReference type="InterPro" id="IPR012354">
    <property type="entry name" value="Esterase_lipase"/>
</dbReference>
<evidence type="ECO:0000313" key="3">
    <source>
        <dbReference type="EMBL" id="MCU9594928.1"/>
    </source>
</evidence>
<gene>
    <name evidence="3" type="ORF">OEV82_10810</name>
</gene>
<sequence>MIGMLCIHGFTGSPYEFTPLTKYLQQETDWLVRVPTLPGHDKLCNLKNVTYTDWIRHAEEELFMLLEKCDKVYVCGFSMGGLIAGWLTAHYPIDKLILLSPAVFYSNPKNFCLEAFEIFIDVCKKRFYNSELFQNFKRKFLGTPILAYMEFRKLVRAVRPVLDQVSTPTLIIQGKRDPIVPEKSAYYLFSKIATDEKRLLLIENAKHQICFDRNNSKLFEEIYTFLNENRVKKKIAMTMN</sequence>
<dbReference type="Proteomes" id="UP001208656">
    <property type="component" value="Unassembled WGS sequence"/>
</dbReference>
<dbReference type="SUPFAM" id="SSF53474">
    <property type="entry name" value="alpha/beta-Hydrolases"/>
    <property type="match status" value="1"/>
</dbReference>
<dbReference type="PANTHER" id="PTHR43798:SF31">
    <property type="entry name" value="AB HYDROLASE SUPERFAMILY PROTEIN YCLE"/>
    <property type="match status" value="1"/>
</dbReference>
<keyword evidence="1 3" id="KW-0378">Hydrolase</keyword>